<keyword evidence="2" id="KW-0812">Transmembrane</keyword>
<evidence type="ECO:0000256" key="2">
    <source>
        <dbReference type="ARBA" id="ARBA00022692"/>
    </source>
</evidence>
<keyword evidence="7" id="KW-1015">Disulfide bond</keyword>
<evidence type="ECO:0000256" key="8">
    <source>
        <dbReference type="ARBA" id="ARBA00023170"/>
    </source>
</evidence>
<comment type="caution">
    <text evidence="11">Lacks conserved residue(s) required for the propagation of feature annotation.</text>
</comment>
<dbReference type="Pfam" id="PF07679">
    <property type="entry name" value="I-set"/>
    <property type="match status" value="1"/>
</dbReference>
<feature type="domain" description="CTCK" evidence="14">
    <location>
        <begin position="250"/>
        <end position="349"/>
    </location>
</feature>
<keyword evidence="6" id="KW-0472">Membrane</keyword>
<evidence type="ECO:0000256" key="1">
    <source>
        <dbReference type="ARBA" id="ARBA00004167"/>
    </source>
</evidence>
<dbReference type="Proteomes" id="UP001165740">
    <property type="component" value="Chromosome 13"/>
</dbReference>
<dbReference type="InterPro" id="IPR003598">
    <property type="entry name" value="Ig_sub2"/>
</dbReference>
<dbReference type="PANTHER" id="PTHR12231:SF253">
    <property type="entry name" value="DPR-INTERACTING PROTEIN ETA, ISOFORM B-RELATED"/>
    <property type="match status" value="1"/>
</dbReference>
<feature type="compositionally biased region" description="Basic residues" evidence="12">
    <location>
        <begin position="363"/>
        <end position="391"/>
    </location>
</feature>
<evidence type="ECO:0000313" key="16">
    <source>
        <dbReference type="Proteomes" id="UP001165740"/>
    </source>
</evidence>
<feature type="region of interest" description="Disordered" evidence="12">
    <location>
        <begin position="36"/>
        <end position="64"/>
    </location>
</feature>
<dbReference type="InterPro" id="IPR036179">
    <property type="entry name" value="Ig-like_dom_sf"/>
</dbReference>
<evidence type="ECO:0000256" key="5">
    <source>
        <dbReference type="ARBA" id="ARBA00022989"/>
    </source>
</evidence>
<feature type="chain" id="PRO_5040864086" evidence="13">
    <location>
        <begin position="23"/>
        <end position="391"/>
    </location>
</feature>
<dbReference type="InterPro" id="IPR029034">
    <property type="entry name" value="Cystine-knot_cytokine"/>
</dbReference>
<evidence type="ECO:0000256" key="4">
    <source>
        <dbReference type="ARBA" id="ARBA00022737"/>
    </source>
</evidence>
<dbReference type="InterPro" id="IPR003599">
    <property type="entry name" value="Ig_sub"/>
</dbReference>
<evidence type="ECO:0000256" key="13">
    <source>
        <dbReference type="SAM" id="SignalP"/>
    </source>
</evidence>
<feature type="domain" description="Ig-like" evidence="15">
    <location>
        <begin position="53"/>
        <end position="137"/>
    </location>
</feature>
<dbReference type="GO" id="GO:0016020">
    <property type="term" value="C:membrane"/>
    <property type="evidence" value="ECO:0007669"/>
    <property type="project" value="UniProtKB-SubCell"/>
</dbReference>
<dbReference type="PROSITE" id="PS50835">
    <property type="entry name" value="IG_LIKE"/>
    <property type="match status" value="2"/>
</dbReference>
<comment type="subcellular location">
    <subcellularLocation>
        <location evidence="1">Membrane</location>
        <topology evidence="1">Single-pass membrane protein</topology>
    </subcellularLocation>
</comment>
<feature type="region of interest" description="Disordered" evidence="12">
    <location>
        <begin position="354"/>
        <end position="391"/>
    </location>
</feature>
<keyword evidence="5" id="KW-1133">Transmembrane helix</keyword>
<name>A0A9W2YPI1_BIOGL</name>
<dbReference type="OrthoDB" id="6101791at2759"/>
<dbReference type="Gene3D" id="2.10.90.10">
    <property type="entry name" value="Cystine-knot cytokines"/>
    <property type="match status" value="1"/>
</dbReference>
<keyword evidence="4" id="KW-0677">Repeat</keyword>
<keyword evidence="3 13" id="KW-0732">Signal</keyword>
<evidence type="ECO:0000259" key="14">
    <source>
        <dbReference type="PROSITE" id="PS01225"/>
    </source>
</evidence>
<dbReference type="InterPro" id="IPR013098">
    <property type="entry name" value="Ig_I-set"/>
</dbReference>
<dbReference type="SMART" id="SM00408">
    <property type="entry name" value="IGc2"/>
    <property type="match status" value="2"/>
</dbReference>
<keyword evidence="16" id="KW-1185">Reference proteome</keyword>
<dbReference type="SMART" id="SM00409">
    <property type="entry name" value="IG"/>
    <property type="match status" value="2"/>
</dbReference>
<dbReference type="FunFam" id="2.60.40.10:FF:000016">
    <property type="entry name" value="Fibroblast growth factor receptor"/>
    <property type="match status" value="1"/>
</dbReference>
<keyword evidence="8" id="KW-0675">Receptor</keyword>
<keyword evidence="10" id="KW-0393">Immunoglobulin domain</keyword>
<evidence type="ECO:0000259" key="15">
    <source>
        <dbReference type="PROSITE" id="PS50835"/>
    </source>
</evidence>
<dbReference type="InterPro" id="IPR007110">
    <property type="entry name" value="Ig-like_dom"/>
</dbReference>
<evidence type="ECO:0000313" key="17">
    <source>
        <dbReference type="RefSeq" id="XP_055864550.1"/>
    </source>
</evidence>
<dbReference type="RefSeq" id="XP_055864550.1">
    <property type="nucleotide sequence ID" value="XM_056008575.1"/>
</dbReference>
<dbReference type="InterPro" id="IPR013783">
    <property type="entry name" value="Ig-like_fold"/>
</dbReference>
<dbReference type="OMA" id="HYCMGSC"/>
<evidence type="ECO:0000256" key="6">
    <source>
        <dbReference type="ARBA" id="ARBA00023136"/>
    </source>
</evidence>
<evidence type="ECO:0000256" key="9">
    <source>
        <dbReference type="ARBA" id="ARBA00023180"/>
    </source>
</evidence>
<sequence length="391" mass="44176">MKVLTHMSVVVALTCAVLAVCAKQCDKTEGRAVQCNTAKGGKRSKNSPKHSAPQWETKPTESHLDIRENTNVDLSCAVRGQPEPGLYWLNGRKRIDSNNTSKYRLKDGHLKIFNVKWIDAGPYTCVAENQYGQLNFTFEIRVLENMPLNDIAVVDQPVNQTAQLGDTVVFQCNSDDYPKPNISWTRQRDGHHGLEVVHSNKEKKLVIENVKKEDQGLYICNIENSKTRVELVGSLRVIEPGENLPFEPKCSMHLKRETYIDHATGCRTSEAVDLYYCMGTCGRSYFMPKIVVTENLSKTERADDVIAQTCQCCIGKLETMKIVEMECPLRQKSLAYIPVLHRCECQPCGGIDRKQSKNAQGHRSLRVGKTKNRKKKKKPPIKTKKTRNPIS</sequence>
<feature type="domain" description="Ig-like" evidence="15">
    <location>
        <begin position="147"/>
        <end position="232"/>
    </location>
</feature>
<evidence type="ECO:0000256" key="7">
    <source>
        <dbReference type="ARBA" id="ARBA00023157"/>
    </source>
</evidence>
<reference evidence="17" key="1">
    <citation type="submission" date="2025-08" db="UniProtKB">
        <authorList>
            <consortium name="RefSeq"/>
        </authorList>
    </citation>
    <scope>IDENTIFICATION</scope>
</reference>
<keyword evidence="9" id="KW-0325">Glycoprotein</keyword>
<dbReference type="SUPFAM" id="SSF48726">
    <property type="entry name" value="Immunoglobulin"/>
    <property type="match status" value="2"/>
</dbReference>
<dbReference type="PANTHER" id="PTHR12231">
    <property type="entry name" value="CTX-RELATED TYPE I TRANSMEMBRANE PROTEIN"/>
    <property type="match status" value="1"/>
</dbReference>
<evidence type="ECO:0000256" key="10">
    <source>
        <dbReference type="ARBA" id="ARBA00023319"/>
    </source>
</evidence>
<dbReference type="InterPro" id="IPR006207">
    <property type="entry name" value="Cys_knot_C"/>
</dbReference>
<evidence type="ECO:0000256" key="11">
    <source>
        <dbReference type="PROSITE-ProRule" id="PRU00039"/>
    </source>
</evidence>
<organism evidence="16 17">
    <name type="scientific">Biomphalaria glabrata</name>
    <name type="common">Bloodfluke planorb</name>
    <name type="synonym">Freshwater snail</name>
    <dbReference type="NCBI Taxonomy" id="6526"/>
    <lineage>
        <taxon>Eukaryota</taxon>
        <taxon>Metazoa</taxon>
        <taxon>Spiralia</taxon>
        <taxon>Lophotrochozoa</taxon>
        <taxon>Mollusca</taxon>
        <taxon>Gastropoda</taxon>
        <taxon>Heterobranchia</taxon>
        <taxon>Euthyneura</taxon>
        <taxon>Panpulmonata</taxon>
        <taxon>Hygrophila</taxon>
        <taxon>Lymnaeoidea</taxon>
        <taxon>Planorbidae</taxon>
        <taxon>Biomphalaria</taxon>
    </lineage>
</organism>
<protein>
    <submittedName>
        <fullName evidence="17">Contactin-5-like</fullName>
    </submittedName>
</protein>
<dbReference type="InterPro" id="IPR051170">
    <property type="entry name" value="Neural/epithelial_adhesion"/>
</dbReference>
<dbReference type="Pfam" id="PF13927">
    <property type="entry name" value="Ig_3"/>
    <property type="match status" value="1"/>
</dbReference>
<gene>
    <name evidence="17" type="primary">LOC129922456</name>
</gene>
<dbReference type="PROSITE" id="PS01225">
    <property type="entry name" value="CTCK_2"/>
    <property type="match status" value="1"/>
</dbReference>
<dbReference type="GeneID" id="129922456"/>
<proteinExistence type="predicted"/>
<dbReference type="Gene3D" id="2.60.40.10">
    <property type="entry name" value="Immunoglobulins"/>
    <property type="match status" value="2"/>
</dbReference>
<dbReference type="AlphaFoldDB" id="A0A9W2YPI1"/>
<evidence type="ECO:0000256" key="3">
    <source>
        <dbReference type="ARBA" id="ARBA00022729"/>
    </source>
</evidence>
<accession>A0A9W2YPI1</accession>
<feature type="signal peptide" evidence="13">
    <location>
        <begin position="1"/>
        <end position="22"/>
    </location>
</feature>
<evidence type="ECO:0000256" key="12">
    <source>
        <dbReference type="SAM" id="MobiDB-lite"/>
    </source>
</evidence>